<reference evidence="7 8" key="1">
    <citation type="journal article" date="2023" name="G3 (Bethesda)">
        <title>A chromosome-level genome assembly of Zasmidium syzygii isolated from banana leaves.</title>
        <authorList>
            <person name="van Westerhoven A.C."/>
            <person name="Mehrabi R."/>
            <person name="Talebi R."/>
            <person name="Steentjes M.B.F."/>
            <person name="Corcolon B."/>
            <person name="Chong P.A."/>
            <person name="Kema G.H.J."/>
            <person name="Seidl M.F."/>
        </authorList>
    </citation>
    <scope>NUCLEOTIDE SEQUENCE [LARGE SCALE GENOMIC DNA]</scope>
    <source>
        <strain evidence="7 8">P124</strain>
    </source>
</reference>
<keyword evidence="2" id="KW-0285">Flavoprotein</keyword>
<dbReference type="SUPFAM" id="SSF51905">
    <property type="entry name" value="FAD/NAD(P)-binding domain"/>
    <property type="match status" value="1"/>
</dbReference>
<organism evidence="7 8">
    <name type="scientific">Zasmidium cellare</name>
    <name type="common">Wine cellar mold</name>
    <name type="synonym">Racodium cellare</name>
    <dbReference type="NCBI Taxonomy" id="395010"/>
    <lineage>
        <taxon>Eukaryota</taxon>
        <taxon>Fungi</taxon>
        <taxon>Dikarya</taxon>
        <taxon>Ascomycota</taxon>
        <taxon>Pezizomycotina</taxon>
        <taxon>Dothideomycetes</taxon>
        <taxon>Dothideomycetidae</taxon>
        <taxon>Mycosphaerellales</taxon>
        <taxon>Mycosphaerellaceae</taxon>
        <taxon>Zasmidium</taxon>
    </lineage>
</organism>
<keyword evidence="8" id="KW-1185">Reference proteome</keyword>
<evidence type="ECO:0000313" key="8">
    <source>
        <dbReference type="Proteomes" id="UP001305779"/>
    </source>
</evidence>
<dbReference type="Proteomes" id="UP001305779">
    <property type="component" value="Unassembled WGS sequence"/>
</dbReference>
<sequence>MSTDMKVLIIGSGLGGLSLAQSLRRSGVPFEIYERDSTPFDRSQGYRLHLDGDAINTVGEVLTPDLQALFKETSQWTEPYTSIMMPKSLRVVKRLLTKDDLGQGVWPNTGDGTLIHANVDRATLRRILLSGLEDSIHFGKKFERYKILAEDKVIAHFVDGTSATGSCLVGADGVNSHVRVQRAPNLATMDAGITAIYGRLPAKAVQELGPKEALEDIFLIASDERKVFLGLGSVIFPTSPHEAANELGLDIELHPRESYVVCIVGGRHEFFPEAHRKATSAELQTIAASLIEGWSDNAAPLVRTGDSESFFAVHMRTSVPNTLDRPANVTLLGDAVHSMTPSLGRGANLAMRHGALLGRHLKRVAGGQGSLANELAAYEASMLEYGFKVVREAAEIGRQRMDQIPLDNVVDA</sequence>
<dbReference type="PANTHER" id="PTHR47178:SF5">
    <property type="entry name" value="FAD-BINDING DOMAIN-CONTAINING PROTEIN"/>
    <property type="match status" value="1"/>
</dbReference>
<keyword evidence="4" id="KW-0560">Oxidoreductase</keyword>
<evidence type="ECO:0000256" key="4">
    <source>
        <dbReference type="ARBA" id="ARBA00023002"/>
    </source>
</evidence>
<dbReference type="InterPro" id="IPR036188">
    <property type="entry name" value="FAD/NAD-bd_sf"/>
</dbReference>
<keyword evidence="3" id="KW-0274">FAD</keyword>
<dbReference type="Pfam" id="PF13450">
    <property type="entry name" value="NAD_binding_8"/>
    <property type="match status" value="1"/>
</dbReference>
<dbReference type="EMBL" id="JAXOVC010000006">
    <property type="protein sequence ID" value="KAK4500102.1"/>
    <property type="molecule type" value="Genomic_DNA"/>
</dbReference>
<dbReference type="Pfam" id="PF01494">
    <property type="entry name" value="FAD_binding_3"/>
    <property type="match status" value="1"/>
</dbReference>
<comment type="caution">
    <text evidence="7">The sequence shown here is derived from an EMBL/GenBank/DDBJ whole genome shotgun (WGS) entry which is preliminary data.</text>
</comment>
<accession>A0ABR0EF30</accession>
<evidence type="ECO:0000259" key="6">
    <source>
        <dbReference type="Pfam" id="PF01494"/>
    </source>
</evidence>
<gene>
    <name evidence="7" type="ORF">PRZ48_008288</name>
</gene>
<dbReference type="PANTHER" id="PTHR47178">
    <property type="entry name" value="MONOOXYGENASE, FAD-BINDING"/>
    <property type="match status" value="1"/>
</dbReference>
<protein>
    <recommendedName>
        <fullName evidence="6">FAD-binding domain-containing protein</fullName>
    </recommendedName>
</protein>
<evidence type="ECO:0000256" key="2">
    <source>
        <dbReference type="ARBA" id="ARBA00022630"/>
    </source>
</evidence>
<dbReference type="PRINTS" id="PR00420">
    <property type="entry name" value="RNGMNOXGNASE"/>
</dbReference>
<name>A0ABR0EF30_ZASCE</name>
<comment type="cofactor">
    <cofactor evidence="1">
        <name>FAD</name>
        <dbReference type="ChEBI" id="CHEBI:57692"/>
    </cofactor>
</comment>
<feature type="domain" description="FAD-binding" evidence="6">
    <location>
        <begin position="168"/>
        <end position="392"/>
    </location>
</feature>
<dbReference type="InterPro" id="IPR002938">
    <property type="entry name" value="FAD-bd"/>
</dbReference>
<keyword evidence="5" id="KW-0503">Monooxygenase</keyword>
<evidence type="ECO:0000256" key="3">
    <source>
        <dbReference type="ARBA" id="ARBA00022827"/>
    </source>
</evidence>
<dbReference type="Gene3D" id="3.50.50.60">
    <property type="entry name" value="FAD/NAD(P)-binding domain"/>
    <property type="match status" value="1"/>
</dbReference>
<evidence type="ECO:0000256" key="5">
    <source>
        <dbReference type="ARBA" id="ARBA00023033"/>
    </source>
</evidence>
<evidence type="ECO:0000313" key="7">
    <source>
        <dbReference type="EMBL" id="KAK4500102.1"/>
    </source>
</evidence>
<evidence type="ECO:0000256" key="1">
    <source>
        <dbReference type="ARBA" id="ARBA00001974"/>
    </source>
</evidence>
<proteinExistence type="predicted"/>